<dbReference type="InterPro" id="IPR029068">
    <property type="entry name" value="Glyas_Bleomycin-R_OHBP_Dase"/>
</dbReference>
<organism evidence="2 3">
    <name type="scientific">Nibribacter koreensis</name>
    <dbReference type="NCBI Taxonomy" id="1084519"/>
    <lineage>
        <taxon>Bacteria</taxon>
        <taxon>Pseudomonadati</taxon>
        <taxon>Bacteroidota</taxon>
        <taxon>Cytophagia</taxon>
        <taxon>Cytophagales</taxon>
        <taxon>Hymenobacteraceae</taxon>
        <taxon>Nibribacter</taxon>
    </lineage>
</organism>
<dbReference type="GO" id="GO:0051213">
    <property type="term" value="F:dioxygenase activity"/>
    <property type="evidence" value="ECO:0007669"/>
    <property type="project" value="UniProtKB-KW"/>
</dbReference>
<dbReference type="EMBL" id="BAABGX010000003">
    <property type="protein sequence ID" value="GAA4314922.1"/>
    <property type="molecule type" value="Genomic_DNA"/>
</dbReference>
<protein>
    <submittedName>
        <fullName evidence="2">Glyoxalase/bleomycin resistance/extradiol dioxygenase family protein</fullName>
    </submittedName>
</protein>
<dbReference type="Proteomes" id="UP001501844">
    <property type="component" value="Unassembled WGS sequence"/>
</dbReference>
<accession>A0ABP8G0P7</accession>
<evidence type="ECO:0000313" key="2">
    <source>
        <dbReference type="EMBL" id="GAA4314922.1"/>
    </source>
</evidence>
<dbReference type="Gene3D" id="3.10.180.10">
    <property type="entry name" value="2,3-Dihydroxybiphenyl 1,2-Dioxygenase, domain 1"/>
    <property type="match status" value="1"/>
</dbReference>
<dbReference type="InterPro" id="IPR050383">
    <property type="entry name" value="GlyoxalaseI/FosfomycinResist"/>
</dbReference>
<evidence type="ECO:0000313" key="3">
    <source>
        <dbReference type="Proteomes" id="UP001501844"/>
    </source>
</evidence>
<comment type="caution">
    <text evidence="2">The sequence shown here is derived from an EMBL/GenBank/DDBJ whole genome shotgun (WGS) entry which is preliminary data.</text>
</comment>
<keyword evidence="2" id="KW-0560">Oxidoreductase</keyword>
<dbReference type="PANTHER" id="PTHR21366:SF22">
    <property type="entry name" value="VOC DOMAIN-CONTAINING PROTEIN"/>
    <property type="match status" value="1"/>
</dbReference>
<dbReference type="RefSeq" id="WP_345169192.1">
    <property type="nucleotide sequence ID" value="NZ_BAABGX010000003.1"/>
</dbReference>
<reference evidence="3" key="1">
    <citation type="journal article" date="2019" name="Int. J. Syst. Evol. Microbiol.">
        <title>The Global Catalogue of Microorganisms (GCM) 10K type strain sequencing project: providing services to taxonomists for standard genome sequencing and annotation.</title>
        <authorList>
            <consortium name="The Broad Institute Genomics Platform"/>
            <consortium name="The Broad Institute Genome Sequencing Center for Infectious Disease"/>
            <person name="Wu L."/>
            <person name="Ma J."/>
        </authorList>
    </citation>
    <scope>NUCLEOTIDE SEQUENCE [LARGE SCALE GENOMIC DNA]</scope>
    <source>
        <strain evidence="3">JCM 17917</strain>
    </source>
</reference>
<dbReference type="PROSITE" id="PS51819">
    <property type="entry name" value="VOC"/>
    <property type="match status" value="1"/>
</dbReference>
<sequence length="131" mass="15471">MEFTQIKETCLYVRDLHRTTHFYADILHLPIIGQMPGRYVFFRVGSSVLLCFDPEMSRDNHGLPPHFGSGHIHLAFECRPEDYEAWKEMLQQSGIAMEHEEIWPHGRRSCYFRDPDQHLLEIIMPGIWGEE</sequence>
<evidence type="ECO:0000259" key="1">
    <source>
        <dbReference type="PROSITE" id="PS51819"/>
    </source>
</evidence>
<name>A0ABP8G0P7_9BACT</name>
<keyword evidence="3" id="KW-1185">Reference proteome</keyword>
<dbReference type="SUPFAM" id="SSF54593">
    <property type="entry name" value="Glyoxalase/Bleomycin resistance protein/Dihydroxybiphenyl dioxygenase"/>
    <property type="match status" value="1"/>
</dbReference>
<proteinExistence type="predicted"/>
<gene>
    <name evidence="2" type="ORF">GCM10023183_35320</name>
</gene>
<keyword evidence="2" id="KW-0223">Dioxygenase</keyword>
<feature type="domain" description="VOC" evidence="1">
    <location>
        <begin position="5"/>
        <end position="125"/>
    </location>
</feature>
<dbReference type="InterPro" id="IPR004360">
    <property type="entry name" value="Glyas_Fos-R_dOase_dom"/>
</dbReference>
<dbReference type="InterPro" id="IPR037523">
    <property type="entry name" value="VOC_core"/>
</dbReference>
<dbReference type="Pfam" id="PF00903">
    <property type="entry name" value="Glyoxalase"/>
    <property type="match status" value="1"/>
</dbReference>
<dbReference type="PANTHER" id="PTHR21366">
    <property type="entry name" value="GLYOXALASE FAMILY PROTEIN"/>
    <property type="match status" value="1"/>
</dbReference>